<evidence type="ECO:0000256" key="1">
    <source>
        <dbReference type="SAM" id="Coils"/>
    </source>
</evidence>
<accession>A0ABZ0Z2N3</accession>
<keyword evidence="3" id="KW-1185">Reference proteome</keyword>
<reference evidence="2 3" key="1">
    <citation type="submission" date="2023-11" db="EMBL/GenBank/DDBJ databases">
        <authorList>
            <person name="Cook R."/>
            <person name="Crisci M."/>
            <person name="Pye H."/>
            <person name="Adriaenssens E."/>
            <person name="Santini J."/>
        </authorList>
    </citation>
    <scope>NUCLEOTIDE SEQUENCE [LARGE SCALE GENOMIC DNA]</scope>
    <source>
        <strain evidence="2">Lak_Megaphage_Sonny</strain>
    </source>
</reference>
<dbReference type="EMBL" id="OR769223">
    <property type="protein sequence ID" value="WQJ53421.1"/>
    <property type="molecule type" value="Genomic_DNA"/>
</dbReference>
<evidence type="ECO:0000313" key="2">
    <source>
        <dbReference type="EMBL" id="WQJ53421.1"/>
    </source>
</evidence>
<sequence>MIFKKIKKKISDRHEVIKLSDEGNVVYKVKYIQSFEISEYFFRLLLKTYIIEDEQTSSLVFNNQELAELYAKNTYKCDQKLKQYSQNLIIYINDAKKFENYGYFTIWQTGKQYYYIHNLINFNFYDTDKFGNAINCCKIEDNFFENINQYIKQIENHINKIDFEPVVVSCFDAITSEVIPYDKIKASTEELQQLNELLEQYRKDQKAYQEFLQKLLK</sequence>
<evidence type="ECO:0000313" key="3">
    <source>
        <dbReference type="Proteomes" id="UP001358193"/>
    </source>
</evidence>
<keyword evidence="1" id="KW-0175">Coiled coil</keyword>
<organism evidence="2 3">
    <name type="scientific">phage Lak_Megaphage_Sonny</name>
    <dbReference type="NCBI Taxonomy" id="3109229"/>
    <lineage>
        <taxon>Viruses</taxon>
        <taxon>Duplodnaviria</taxon>
        <taxon>Heunggongvirae</taxon>
        <taxon>Uroviricota</taxon>
        <taxon>Caudoviricetes</taxon>
        <taxon>Caudoviricetes code 15 clade</taxon>
    </lineage>
</organism>
<proteinExistence type="predicted"/>
<feature type="coiled-coil region" evidence="1">
    <location>
        <begin position="184"/>
        <end position="214"/>
    </location>
</feature>
<protein>
    <submittedName>
        <fullName evidence="2">Uncharacterized protein</fullName>
    </submittedName>
</protein>
<name>A0ABZ0Z2N3_9CAUD</name>
<dbReference type="Proteomes" id="UP001358193">
    <property type="component" value="Segment"/>
</dbReference>